<dbReference type="EMBL" id="KI912110">
    <property type="protein sequence ID" value="ETS84167.1"/>
    <property type="molecule type" value="Genomic_DNA"/>
</dbReference>
<name>W3XFG2_PESFW</name>
<dbReference type="OrthoDB" id="4814718at2759"/>
<dbReference type="STRING" id="1229662.W3XFG2"/>
<dbReference type="GeneID" id="19267205"/>
<keyword evidence="2" id="KW-0812">Transmembrane</keyword>
<feature type="compositionally biased region" description="Low complexity" evidence="1">
    <location>
        <begin position="68"/>
        <end position="87"/>
    </location>
</feature>
<dbReference type="Proteomes" id="UP000030651">
    <property type="component" value="Unassembled WGS sequence"/>
</dbReference>
<evidence type="ECO:0000256" key="2">
    <source>
        <dbReference type="SAM" id="Phobius"/>
    </source>
</evidence>
<dbReference type="AlphaFoldDB" id="W3XFG2"/>
<organism evidence="3 4">
    <name type="scientific">Pestalotiopsis fici (strain W106-1 / CGMCC3.15140)</name>
    <dbReference type="NCBI Taxonomy" id="1229662"/>
    <lineage>
        <taxon>Eukaryota</taxon>
        <taxon>Fungi</taxon>
        <taxon>Dikarya</taxon>
        <taxon>Ascomycota</taxon>
        <taxon>Pezizomycotina</taxon>
        <taxon>Sordariomycetes</taxon>
        <taxon>Xylariomycetidae</taxon>
        <taxon>Amphisphaeriales</taxon>
        <taxon>Sporocadaceae</taxon>
        <taxon>Pestalotiopsis</taxon>
    </lineage>
</organism>
<keyword evidence="2" id="KW-1133">Transmembrane helix</keyword>
<sequence>MVMIARARPDISRLVTTQLQHTYSSQYPKCRTYLWSTDASPGDVFTQYNCDAPKYSGQYFLTPTNPSITSTASTSSTTNGTDTPATTVSSPQQTSTGAQTPEGKTSSAGVVVGAVIGGTALIALIAFGTLFFLRKRKQENLGLGQIPPHMVPSDCYRSPTTATMHGFDSRYSWTGGESTLSPVTPTYYPTLRVPEPFYRRPSVPDHNTPRSIPHDGYTYPMNARKPPQPAPVEMDTGAIHLPELA</sequence>
<dbReference type="KEGG" id="pfy:PFICI_02192"/>
<protein>
    <recommendedName>
        <fullName evidence="5">Mid2 domain-containing protein</fullName>
    </recommendedName>
</protein>
<dbReference type="HOGENOM" id="CLU_1133920_0_0_1"/>
<evidence type="ECO:0000313" key="4">
    <source>
        <dbReference type="Proteomes" id="UP000030651"/>
    </source>
</evidence>
<dbReference type="RefSeq" id="XP_007828964.1">
    <property type="nucleotide sequence ID" value="XM_007830773.1"/>
</dbReference>
<feature type="region of interest" description="Disordered" evidence="1">
    <location>
        <begin position="198"/>
        <end position="217"/>
    </location>
</feature>
<gene>
    <name evidence="3" type="ORF">PFICI_02192</name>
</gene>
<accession>W3XFG2</accession>
<evidence type="ECO:0008006" key="5">
    <source>
        <dbReference type="Google" id="ProtNLM"/>
    </source>
</evidence>
<evidence type="ECO:0000313" key="3">
    <source>
        <dbReference type="EMBL" id="ETS84167.1"/>
    </source>
</evidence>
<reference evidence="4" key="1">
    <citation type="journal article" date="2015" name="BMC Genomics">
        <title>Genomic and transcriptomic analysis of the endophytic fungus Pestalotiopsis fici reveals its lifestyle and high potential for synthesis of natural products.</title>
        <authorList>
            <person name="Wang X."/>
            <person name="Zhang X."/>
            <person name="Liu L."/>
            <person name="Xiang M."/>
            <person name="Wang W."/>
            <person name="Sun X."/>
            <person name="Che Y."/>
            <person name="Guo L."/>
            <person name="Liu G."/>
            <person name="Guo L."/>
            <person name="Wang C."/>
            <person name="Yin W.B."/>
            <person name="Stadler M."/>
            <person name="Zhang X."/>
            <person name="Liu X."/>
        </authorList>
    </citation>
    <scope>NUCLEOTIDE SEQUENCE [LARGE SCALE GENOMIC DNA]</scope>
    <source>
        <strain evidence="4">W106-1 / CGMCC3.15140</strain>
    </source>
</reference>
<feature type="compositionally biased region" description="Polar residues" evidence="1">
    <location>
        <begin position="88"/>
        <end position="104"/>
    </location>
</feature>
<feature type="transmembrane region" description="Helical" evidence="2">
    <location>
        <begin position="110"/>
        <end position="133"/>
    </location>
</feature>
<keyword evidence="4" id="KW-1185">Reference proteome</keyword>
<evidence type="ECO:0000256" key="1">
    <source>
        <dbReference type="SAM" id="MobiDB-lite"/>
    </source>
</evidence>
<feature type="region of interest" description="Disordered" evidence="1">
    <location>
        <begin position="68"/>
        <end position="106"/>
    </location>
</feature>
<dbReference type="InParanoid" id="W3XFG2"/>
<proteinExistence type="predicted"/>
<keyword evidence="2" id="KW-0472">Membrane</keyword>